<dbReference type="AlphaFoldDB" id="A0A226DT36"/>
<feature type="transmembrane region" description="Helical" evidence="1">
    <location>
        <begin position="47"/>
        <end position="74"/>
    </location>
</feature>
<protein>
    <recommendedName>
        <fullName evidence="4">Odorant receptor</fullName>
    </recommendedName>
</protein>
<accession>A0A226DT36</accession>
<evidence type="ECO:0000313" key="2">
    <source>
        <dbReference type="EMBL" id="OXA47857.1"/>
    </source>
</evidence>
<feature type="transmembrane region" description="Helical" evidence="1">
    <location>
        <begin position="86"/>
        <end position="115"/>
    </location>
</feature>
<sequence length="401" mass="45616">MPKGPRKVVAPLALDNFGKLYSHTWQSRLEWDVPRKKLVANPISRKLITYLISILVLTNLLYHTCLFLICAQIYGTVSLTFSELTLLILIFVSVAFAFGLEVMFLLVGERFAYAVNVMMNLQRKLCPPWKALSRKVKFDTVGLVLNTVVAAFASYAPSGYLFTVVFTSLDPYTLVYRYIILPYCPPALATHAYYPLQLLRVTLIIPITQAYRAMTFIICFSVMTTKLDLSGISNLLKTSVRIKFKNRANIDKYFIEYNSWQIGVLIGSDFYATGVSLCMSFSFLIAVLCNFITFLIFGIIPTPLYVCFVSVAVIAPVLIQTMLQMLIDISDFTRALHQDWKHQLGKSLDKKYLKRKLRAIRKVAAGSENAARYPTRYPQHNHPYPHGYPCGYPLPATRYEN</sequence>
<reference evidence="2 3" key="1">
    <citation type="submission" date="2015-12" db="EMBL/GenBank/DDBJ databases">
        <title>The genome of Folsomia candida.</title>
        <authorList>
            <person name="Faddeeva A."/>
            <person name="Derks M.F."/>
            <person name="Anvar Y."/>
            <person name="Smit S."/>
            <person name="Van Straalen N."/>
            <person name="Roelofs D."/>
        </authorList>
    </citation>
    <scope>NUCLEOTIDE SEQUENCE [LARGE SCALE GENOMIC DNA]</scope>
    <source>
        <strain evidence="2 3">VU population</strain>
        <tissue evidence="2">Whole body</tissue>
    </source>
</reference>
<proteinExistence type="predicted"/>
<evidence type="ECO:0000256" key="1">
    <source>
        <dbReference type="SAM" id="Phobius"/>
    </source>
</evidence>
<feature type="transmembrane region" description="Helical" evidence="1">
    <location>
        <begin position="136"/>
        <end position="155"/>
    </location>
</feature>
<keyword evidence="1" id="KW-1133">Transmembrane helix</keyword>
<comment type="caution">
    <text evidence="2">The sequence shown here is derived from an EMBL/GenBank/DDBJ whole genome shotgun (WGS) entry which is preliminary data.</text>
</comment>
<dbReference type="Proteomes" id="UP000198287">
    <property type="component" value="Unassembled WGS sequence"/>
</dbReference>
<keyword evidence="1" id="KW-0812">Transmembrane</keyword>
<feature type="transmembrane region" description="Helical" evidence="1">
    <location>
        <begin position="304"/>
        <end position="327"/>
    </location>
</feature>
<name>A0A226DT36_FOLCA</name>
<organism evidence="2 3">
    <name type="scientific">Folsomia candida</name>
    <name type="common">Springtail</name>
    <dbReference type="NCBI Taxonomy" id="158441"/>
    <lineage>
        <taxon>Eukaryota</taxon>
        <taxon>Metazoa</taxon>
        <taxon>Ecdysozoa</taxon>
        <taxon>Arthropoda</taxon>
        <taxon>Hexapoda</taxon>
        <taxon>Collembola</taxon>
        <taxon>Entomobryomorpha</taxon>
        <taxon>Isotomoidea</taxon>
        <taxon>Isotomidae</taxon>
        <taxon>Proisotominae</taxon>
        <taxon>Folsomia</taxon>
    </lineage>
</organism>
<gene>
    <name evidence="2" type="ORF">Fcan01_17053</name>
</gene>
<dbReference type="EMBL" id="LNIX01000012">
    <property type="protein sequence ID" value="OXA47857.1"/>
    <property type="molecule type" value="Genomic_DNA"/>
</dbReference>
<feature type="transmembrane region" description="Helical" evidence="1">
    <location>
        <begin position="175"/>
        <end position="194"/>
    </location>
</feature>
<feature type="transmembrane region" description="Helical" evidence="1">
    <location>
        <begin position="270"/>
        <end position="297"/>
    </location>
</feature>
<feature type="transmembrane region" description="Helical" evidence="1">
    <location>
        <begin position="201"/>
        <end position="223"/>
    </location>
</feature>
<evidence type="ECO:0000313" key="3">
    <source>
        <dbReference type="Proteomes" id="UP000198287"/>
    </source>
</evidence>
<keyword evidence="1" id="KW-0472">Membrane</keyword>
<evidence type="ECO:0008006" key="4">
    <source>
        <dbReference type="Google" id="ProtNLM"/>
    </source>
</evidence>
<keyword evidence="3" id="KW-1185">Reference proteome</keyword>